<dbReference type="UniPathway" id="UPA00059">
    <property type="reaction ID" value="UER00105"/>
</dbReference>
<dbReference type="CDD" id="cd13944">
    <property type="entry name" value="lytB_ispH"/>
    <property type="match status" value="1"/>
</dbReference>
<evidence type="ECO:0000256" key="4">
    <source>
        <dbReference type="ARBA" id="ARBA00023014"/>
    </source>
</evidence>
<feature type="binding site" evidence="5">
    <location>
        <position position="125"/>
    </location>
    <ligand>
        <name>(2E)-4-hydroxy-3-methylbut-2-enyl diphosphate</name>
        <dbReference type="ChEBI" id="CHEBI:128753"/>
    </ligand>
</feature>
<feature type="binding site" evidence="5">
    <location>
        <position position="75"/>
    </location>
    <ligand>
        <name>isopentenyl diphosphate</name>
        <dbReference type="ChEBI" id="CHEBI:128769"/>
    </ligand>
</feature>
<feature type="binding site" evidence="5">
    <location>
        <position position="222"/>
    </location>
    <ligand>
        <name>(2E)-4-hydroxy-3-methylbut-2-enyl diphosphate</name>
        <dbReference type="ChEBI" id="CHEBI:128753"/>
    </ligand>
</feature>
<dbReference type="GO" id="GO:0051745">
    <property type="term" value="F:4-hydroxy-3-methylbut-2-enyl diphosphate reductase activity"/>
    <property type="evidence" value="ECO:0007669"/>
    <property type="project" value="UniProtKB-UniRule"/>
</dbReference>
<keyword evidence="1 5" id="KW-0004">4Fe-4S</keyword>
<dbReference type="HAMAP" id="MF_00191">
    <property type="entry name" value="IspH"/>
    <property type="match status" value="1"/>
</dbReference>
<dbReference type="GO" id="GO:0016114">
    <property type="term" value="P:terpenoid biosynthetic process"/>
    <property type="evidence" value="ECO:0007669"/>
    <property type="project" value="UniProtKB-UniRule"/>
</dbReference>
<comment type="function">
    <text evidence="5">Catalyzes the conversion of 1-hydroxy-2-methyl-2-(E)-butenyl 4-diphosphate (HMBPP) into a mixture of isopentenyl diphosphate (IPP) and dimethylallyl diphosphate (DMAPP). Acts in the terminal step of the DOXP/MEP pathway for isoprenoid precursor biosynthesis.</text>
</comment>
<dbReference type="GO" id="GO:0019288">
    <property type="term" value="P:isopentenyl diphosphate biosynthetic process, methylerythritol 4-phosphate pathway"/>
    <property type="evidence" value="ECO:0007669"/>
    <property type="project" value="UniProtKB-UniRule"/>
</dbReference>
<dbReference type="NCBIfam" id="TIGR00216">
    <property type="entry name" value="ispH_lytB"/>
    <property type="match status" value="1"/>
</dbReference>
<evidence type="ECO:0000256" key="2">
    <source>
        <dbReference type="ARBA" id="ARBA00022723"/>
    </source>
</evidence>
<feature type="binding site" evidence="5">
    <location>
        <position position="75"/>
    </location>
    <ligand>
        <name>(2E)-4-hydroxy-3-methylbut-2-enyl diphosphate</name>
        <dbReference type="ChEBI" id="CHEBI:128753"/>
    </ligand>
</feature>
<feature type="binding site" evidence="5">
    <location>
        <position position="42"/>
    </location>
    <ligand>
        <name>(2E)-4-hydroxy-3-methylbut-2-enyl diphosphate</name>
        <dbReference type="ChEBI" id="CHEBI:128753"/>
    </ligand>
</feature>
<dbReference type="Gene3D" id="3.40.1010.20">
    <property type="entry name" value="4-hydroxy-3-methylbut-2-enyl diphosphate reductase, catalytic domain"/>
    <property type="match status" value="2"/>
</dbReference>
<evidence type="ECO:0000256" key="1">
    <source>
        <dbReference type="ARBA" id="ARBA00022485"/>
    </source>
</evidence>
<feature type="binding site" evidence="5">
    <location>
        <position position="164"/>
    </location>
    <ligand>
        <name>(2E)-4-hydroxy-3-methylbut-2-enyl diphosphate</name>
        <dbReference type="ChEBI" id="CHEBI:128753"/>
    </ligand>
</feature>
<feature type="binding site" evidence="5">
    <location>
        <position position="220"/>
    </location>
    <ligand>
        <name>(2E)-4-hydroxy-3-methylbut-2-enyl diphosphate</name>
        <dbReference type="ChEBI" id="CHEBI:128753"/>
    </ligand>
</feature>
<protein>
    <recommendedName>
        <fullName evidence="5">4-hydroxy-3-methylbut-2-enyl diphosphate reductase</fullName>
        <shortName evidence="5">HMBPP reductase</shortName>
        <ecNumber evidence="5">1.17.7.4</ecNumber>
    </recommendedName>
</protein>
<feature type="binding site" evidence="5">
    <location>
        <position position="125"/>
    </location>
    <ligand>
        <name>isopentenyl diphosphate</name>
        <dbReference type="ChEBI" id="CHEBI:128769"/>
    </ligand>
</feature>
<feature type="binding site" evidence="5">
    <location>
        <position position="264"/>
    </location>
    <ligand>
        <name>dimethylallyl diphosphate</name>
        <dbReference type="ChEBI" id="CHEBI:57623"/>
    </ligand>
</feature>
<keyword evidence="5 6" id="KW-0560">Oxidoreductase</keyword>
<feature type="binding site" evidence="5">
    <location>
        <position position="222"/>
    </location>
    <ligand>
        <name>isopentenyl diphosphate</name>
        <dbReference type="ChEBI" id="CHEBI:128769"/>
    </ligand>
</feature>
<dbReference type="GO" id="GO:0046872">
    <property type="term" value="F:metal ion binding"/>
    <property type="evidence" value="ECO:0007669"/>
    <property type="project" value="UniProtKB-KW"/>
</dbReference>
<feature type="binding site" evidence="5">
    <location>
        <position position="42"/>
    </location>
    <ligand>
        <name>isopentenyl diphosphate</name>
        <dbReference type="ChEBI" id="CHEBI:128769"/>
    </ligand>
</feature>
<dbReference type="GO" id="GO:0051539">
    <property type="term" value="F:4 iron, 4 sulfur cluster binding"/>
    <property type="evidence" value="ECO:0007669"/>
    <property type="project" value="UniProtKB-UniRule"/>
</dbReference>
<dbReference type="PANTHER" id="PTHR30426">
    <property type="entry name" value="4-HYDROXY-3-METHYLBUT-2-ENYL DIPHOSPHATE REDUCTASE"/>
    <property type="match status" value="1"/>
</dbReference>
<accession>A0A6P1GAC7</accession>
<evidence type="ECO:0000313" key="7">
    <source>
        <dbReference type="Proteomes" id="UP000464912"/>
    </source>
</evidence>
<dbReference type="EC" id="1.17.7.4" evidence="5"/>
<feature type="active site" description="Proton donor" evidence="5">
    <location>
        <position position="127"/>
    </location>
</feature>
<dbReference type="PANTHER" id="PTHR30426:SF0">
    <property type="entry name" value="4-HYDROXY-3-METHYLBUT-2-ENYL DIPHOSPHATE REDUCTASE"/>
    <property type="match status" value="1"/>
</dbReference>
<comment type="similarity">
    <text evidence="5">Belongs to the IspH family.</text>
</comment>
<dbReference type="Pfam" id="PF02401">
    <property type="entry name" value="LYTB"/>
    <property type="match status" value="1"/>
</dbReference>
<comment type="pathway">
    <text evidence="5">Isoprenoid biosynthesis; isopentenyl diphosphate biosynthesis via DXP pathway; isopentenyl diphosphate from 1-deoxy-D-xylulose 5-phosphate: step 6/6.</text>
</comment>
<keyword evidence="5" id="KW-0414">Isoprene biosynthesis</keyword>
<reference evidence="6 7" key="1">
    <citation type="journal article" date="2020" name="MBio">
        <title>Erratum for Teymournejad et al., 'Isolation and Molecular Analysis of a Novel Neorickettsia Species That Causes Potomac Horse Fever'.</title>
        <authorList>
            <person name="Teymournejad O."/>
            <person name="Lin M."/>
            <person name="Bekebrede H."/>
            <person name="Kamr A."/>
            <person name="Toribio R.E."/>
            <person name="Arroyo L.G."/>
            <person name="Baird J.D."/>
            <person name="Rikihisa Y."/>
        </authorList>
    </citation>
    <scope>NUCLEOTIDE SEQUENCE [LARGE SCALE GENOMIC DNA]</scope>
    <source>
        <strain evidence="6 7">Fin17</strain>
    </source>
</reference>
<dbReference type="UniPathway" id="UPA00056">
    <property type="reaction ID" value="UER00097"/>
</dbReference>
<dbReference type="GO" id="GO:0050992">
    <property type="term" value="P:dimethylallyl diphosphate biosynthetic process"/>
    <property type="evidence" value="ECO:0007669"/>
    <property type="project" value="UniProtKB-UniRule"/>
</dbReference>
<keyword evidence="3 5" id="KW-0408">Iron</keyword>
<dbReference type="RefSeq" id="WP_160095321.1">
    <property type="nucleotide sequence ID" value="NZ_CP047224.1"/>
</dbReference>
<name>A0A6P1GAC7_9RICK</name>
<evidence type="ECO:0000256" key="3">
    <source>
        <dbReference type="ARBA" id="ARBA00023004"/>
    </source>
</evidence>
<comment type="pathway">
    <text evidence="5">Isoprenoid biosynthesis; dimethylallyl diphosphate biosynthesis; dimethylallyl diphosphate from (2E)-4-hydroxy-3-methylbutenyl diphosphate: step 1/1.</text>
</comment>
<keyword evidence="7" id="KW-1185">Reference proteome</keyword>
<feature type="binding site" evidence="5">
    <location>
        <position position="220"/>
    </location>
    <ligand>
        <name>dimethylallyl diphosphate</name>
        <dbReference type="ChEBI" id="CHEBI:57623"/>
    </ligand>
</feature>
<dbReference type="AlphaFoldDB" id="A0A6P1GAC7"/>
<organism evidence="6 7">
    <name type="scientific">Neorickettsia findlayensis</name>
    <dbReference type="NCBI Taxonomy" id="2686014"/>
    <lineage>
        <taxon>Bacteria</taxon>
        <taxon>Pseudomonadati</taxon>
        <taxon>Pseudomonadota</taxon>
        <taxon>Alphaproteobacteria</taxon>
        <taxon>Rickettsiales</taxon>
        <taxon>Anaplasmataceae</taxon>
        <taxon>Neorickettsia</taxon>
    </lineage>
</organism>
<dbReference type="Gene3D" id="3.40.50.11270">
    <property type="match status" value="1"/>
</dbReference>
<feature type="binding site" evidence="5">
    <location>
        <position position="12"/>
    </location>
    <ligand>
        <name>[4Fe-4S] cluster</name>
        <dbReference type="ChEBI" id="CHEBI:49883"/>
    </ligand>
</feature>
<feature type="binding site" evidence="5">
    <location>
        <position position="221"/>
    </location>
    <ligand>
        <name>dimethylallyl diphosphate</name>
        <dbReference type="ChEBI" id="CHEBI:57623"/>
    </ligand>
</feature>
<feature type="binding site" evidence="5">
    <location>
        <position position="125"/>
    </location>
    <ligand>
        <name>dimethylallyl diphosphate</name>
        <dbReference type="ChEBI" id="CHEBI:57623"/>
    </ligand>
</feature>
<feature type="binding site" evidence="5">
    <location>
        <position position="221"/>
    </location>
    <ligand>
        <name>(2E)-4-hydroxy-3-methylbut-2-enyl diphosphate</name>
        <dbReference type="ChEBI" id="CHEBI:128753"/>
    </ligand>
</feature>
<keyword evidence="4 5" id="KW-0411">Iron-sulfur</keyword>
<gene>
    <name evidence="5 6" type="primary">ispH</name>
    <name evidence="6" type="ORF">GP480_01735</name>
</gene>
<feature type="binding site" evidence="5">
    <location>
        <position position="221"/>
    </location>
    <ligand>
        <name>isopentenyl diphosphate</name>
        <dbReference type="ChEBI" id="CHEBI:128769"/>
    </ligand>
</feature>
<keyword evidence="2 5" id="KW-0479">Metal-binding</keyword>
<feature type="binding site" evidence="5">
    <location>
        <position position="97"/>
    </location>
    <ligand>
        <name>[4Fe-4S] cluster</name>
        <dbReference type="ChEBI" id="CHEBI:49883"/>
    </ligand>
</feature>
<sequence length="303" mass="33906">MQIFIASPRGFCAGVERAIETVEIAIRRYPGKKIFVYHEIVHNSSVVQNFEAQGVAFIEDITKVEPESVLIFSAHGVSEEIEKYAKSLDLVLVNATCPLVSKIHREVQRFEKEGFTILVIGNRNHAEIIGTVGRTRAQTYVVQEPEDIDNLPTIAGKLAYVTQSTLALEYVTTMTNKIKKKFPNVVGQSDVCYATQNRQETVKALAKKVDLMLIIGSTNSSNSRNLMRVSSKICQKAFLIDNYNEVQLDWFKGVGKIGISSGASAPEILVQDLVSFLKKRFPSAEVSDFKFKKERVQFKLPDI</sequence>
<feature type="binding site" evidence="5">
    <location>
        <position position="220"/>
    </location>
    <ligand>
        <name>isopentenyl diphosphate</name>
        <dbReference type="ChEBI" id="CHEBI:128769"/>
    </ligand>
</feature>
<comment type="cofactor">
    <cofactor evidence="5">
        <name>[4Fe-4S] cluster</name>
        <dbReference type="ChEBI" id="CHEBI:49883"/>
    </cofactor>
    <text evidence="5">Binds 1 [4Fe-4S] cluster per subunit.</text>
</comment>
<comment type="catalytic activity">
    <reaction evidence="5">
        <text>isopentenyl diphosphate + 2 oxidized [2Fe-2S]-[ferredoxin] + H2O = (2E)-4-hydroxy-3-methylbut-2-enyl diphosphate + 2 reduced [2Fe-2S]-[ferredoxin] + 2 H(+)</text>
        <dbReference type="Rhea" id="RHEA:24488"/>
        <dbReference type="Rhea" id="RHEA-COMP:10000"/>
        <dbReference type="Rhea" id="RHEA-COMP:10001"/>
        <dbReference type="ChEBI" id="CHEBI:15377"/>
        <dbReference type="ChEBI" id="CHEBI:15378"/>
        <dbReference type="ChEBI" id="CHEBI:33737"/>
        <dbReference type="ChEBI" id="CHEBI:33738"/>
        <dbReference type="ChEBI" id="CHEBI:128753"/>
        <dbReference type="ChEBI" id="CHEBI:128769"/>
        <dbReference type="EC" id="1.17.7.4"/>
    </reaction>
</comment>
<dbReference type="InterPro" id="IPR003451">
    <property type="entry name" value="LytB/IspH"/>
</dbReference>
<dbReference type="KEGG" id="nef:GP480_01735"/>
<feature type="binding site" evidence="5">
    <location>
        <position position="222"/>
    </location>
    <ligand>
        <name>dimethylallyl diphosphate</name>
        <dbReference type="ChEBI" id="CHEBI:57623"/>
    </ligand>
</feature>
<feature type="binding site" evidence="5">
    <location>
        <position position="42"/>
    </location>
    <ligand>
        <name>dimethylallyl diphosphate</name>
        <dbReference type="ChEBI" id="CHEBI:57623"/>
    </ligand>
</feature>
<dbReference type="Proteomes" id="UP000464912">
    <property type="component" value="Chromosome"/>
</dbReference>
<evidence type="ECO:0000313" key="6">
    <source>
        <dbReference type="EMBL" id="QHD65173.1"/>
    </source>
</evidence>
<feature type="binding site" evidence="5">
    <location>
        <position position="192"/>
    </location>
    <ligand>
        <name>[4Fe-4S] cluster</name>
        <dbReference type="ChEBI" id="CHEBI:49883"/>
    </ligand>
</feature>
<feature type="binding site" evidence="5">
    <location>
        <position position="264"/>
    </location>
    <ligand>
        <name>isopentenyl diphosphate</name>
        <dbReference type="ChEBI" id="CHEBI:128769"/>
    </ligand>
</feature>
<feature type="binding site" evidence="5">
    <location>
        <position position="264"/>
    </location>
    <ligand>
        <name>(2E)-4-hydroxy-3-methylbut-2-enyl diphosphate</name>
        <dbReference type="ChEBI" id="CHEBI:128753"/>
    </ligand>
</feature>
<reference evidence="6 7" key="2">
    <citation type="journal article" date="2020" name="MBio">
        <title>Isolation and Molecular Analysis of a Novel Neorickettsia Species That Causes Potomac Horse Fever.</title>
        <authorList>
            <person name="Teymournejad O."/>
            <person name="Lin M."/>
            <person name="Bekebrede H."/>
            <person name="Kamr A."/>
            <person name="Toribio R.E."/>
            <person name="Arroyo L.G."/>
            <person name="Baird J.D."/>
            <person name="Rikihisa Y."/>
        </authorList>
    </citation>
    <scope>NUCLEOTIDE SEQUENCE [LARGE SCALE GENOMIC DNA]</scope>
    <source>
        <strain evidence="6 7">Fin17</strain>
    </source>
</reference>
<proteinExistence type="inferred from homology"/>
<feature type="binding site" evidence="5">
    <location>
        <position position="75"/>
    </location>
    <ligand>
        <name>dimethylallyl diphosphate</name>
        <dbReference type="ChEBI" id="CHEBI:57623"/>
    </ligand>
</feature>
<comment type="catalytic activity">
    <reaction evidence="5">
        <text>dimethylallyl diphosphate + 2 oxidized [2Fe-2S]-[ferredoxin] + H2O = (2E)-4-hydroxy-3-methylbut-2-enyl diphosphate + 2 reduced [2Fe-2S]-[ferredoxin] + 2 H(+)</text>
        <dbReference type="Rhea" id="RHEA:24825"/>
        <dbReference type="Rhea" id="RHEA-COMP:10000"/>
        <dbReference type="Rhea" id="RHEA-COMP:10001"/>
        <dbReference type="ChEBI" id="CHEBI:15377"/>
        <dbReference type="ChEBI" id="CHEBI:15378"/>
        <dbReference type="ChEBI" id="CHEBI:33737"/>
        <dbReference type="ChEBI" id="CHEBI:33738"/>
        <dbReference type="ChEBI" id="CHEBI:57623"/>
        <dbReference type="ChEBI" id="CHEBI:128753"/>
        <dbReference type="EC" id="1.17.7.4"/>
    </reaction>
</comment>
<evidence type="ECO:0000256" key="5">
    <source>
        <dbReference type="HAMAP-Rule" id="MF_00191"/>
    </source>
</evidence>
<dbReference type="EMBL" id="CP047224">
    <property type="protein sequence ID" value="QHD65173.1"/>
    <property type="molecule type" value="Genomic_DNA"/>
</dbReference>